<name>A0AAU7JX70_9MICO</name>
<protein>
    <submittedName>
        <fullName evidence="1">Uncharacterized protein</fullName>
    </submittedName>
</protein>
<sequence length="118" mass="12647">MTLDGSWAAQLSSKFIGVTDPLALAANGTHRFLAADILAEHLALRGDDRFSGSSVVLLKGTDFGKKSTVNGKTLWVTLAVGYFYDEQSVQDFCQSAYPDKSGPALANVCMPRTLTPPH</sequence>
<reference evidence="1" key="1">
    <citation type="submission" date="2024-05" db="EMBL/GenBank/DDBJ databases">
        <authorList>
            <person name="Kim S."/>
            <person name="Heo J."/>
            <person name="Choi H."/>
            <person name="Choi Y."/>
            <person name="Kwon S.-W."/>
            <person name="Kim Y."/>
        </authorList>
    </citation>
    <scope>NUCLEOTIDE SEQUENCE</scope>
    <source>
        <strain evidence="1">KACC 23699</strain>
    </source>
</reference>
<organism evidence="1">
    <name type="scientific">Pedococcus sp. KACC 23699</name>
    <dbReference type="NCBI Taxonomy" id="3149228"/>
    <lineage>
        <taxon>Bacteria</taxon>
        <taxon>Bacillati</taxon>
        <taxon>Actinomycetota</taxon>
        <taxon>Actinomycetes</taxon>
        <taxon>Micrococcales</taxon>
        <taxon>Intrasporangiaceae</taxon>
        <taxon>Pedococcus</taxon>
    </lineage>
</organism>
<accession>A0AAU7JX70</accession>
<dbReference type="RefSeq" id="WP_406832486.1">
    <property type="nucleotide sequence ID" value="NZ_CP157483.1"/>
</dbReference>
<gene>
    <name evidence="1" type="ORF">ABEG17_06585</name>
</gene>
<dbReference type="AlphaFoldDB" id="A0AAU7JX70"/>
<dbReference type="EMBL" id="CP157483">
    <property type="protein sequence ID" value="XBO45001.1"/>
    <property type="molecule type" value="Genomic_DNA"/>
</dbReference>
<proteinExistence type="predicted"/>
<evidence type="ECO:0000313" key="1">
    <source>
        <dbReference type="EMBL" id="XBO45001.1"/>
    </source>
</evidence>